<organism evidence="1">
    <name type="scientific">Rhizophora mucronata</name>
    <name type="common">Asiatic mangrove</name>
    <dbReference type="NCBI Taxonomy" id="61149"/>
    <lineage>
        <taxon>Eukaryota</taxon>
        <taxon>Viridiplantae</taxon>
        <taxon>Streptophyta</taxon>
        <taxon>Embryophyta</taxon>
        <taxon>Tracheophyta</taxon>
        <taxon>Spermatophyta</taxon>
        <taxon>Magnoliopsida</taxon>
        <taxon>eudicotyledons</taxon>
        <taxon>Gunneridae</taxon>
        <taxon>Pentapetalae</taxon>
        <taxon>rosids</taxon>
        <taxon>fabids</taxon>
        <taxon>Malpighiales</taxon>
        <taxon>Rhizophoraceae</taxon>
        <taxon>Rhizophora</taxon>
    </lineage>
</organism>
<evidence type="ECO:0000313" key="1">
    <source>
        <dbReference type="EMBL" id="MBX47338.1"/>
    </source>
</evidence>
<name>A0A2P2NXU1_RHIMU</name>
<dbReference type="EMBL" id="GGEC01066854">
    <property type="protein sequence ID" value="MBX47338.1"/>
    <property type="molecule type" value="Transcribed_RNA"/>
</dbReference>
<sequence>MLDITRGYFKPNSNLSLWPHGISI</sequence>
<accession>A0A2P2NXU1</accession>
<reference evidence="1" key="1">
    <citation type="submission" date="2018-02" db="EMBL/GenBank/DDBJ databases">
        <title>Rhizophora mucronata_Transcriptome.</title>
        <authorList>
            <person name="Meera S.P."/>
            <person name="Sreeshan A."/>
            <person name="Augustine A."/>
        </authorList>
    </citation>
    <scope>NUCLEOTIDE SEQUENCE</scope>
    <source>
        <tissue evidence="1">Leaf</tissue>
    </source>
</reference>
<dbReference type="AlphaFoldDB" id="A0A2P2NXU1"/>
<proteinExistence type="predicted"/>
<protein>
    <submittedName>
        <fullName evidence="1">Uncharacterized protein</fullName>
    </submittedName>
</protein>